<dbReference type="SUPFAM" id="SSF52540">
    <property type="entry name" value="P-loop containing nucleoside triphosphate hydrolases"/>
    <property type="match status" value="1"/>
</dbReference>
<dbReference type="PANTHER" id="PTHR32309:SF13">
    <property type="entry name" value="FERRIC ENTEROBACTIN TRANSPORT PROTEIN FEPE"/>
    <property type="match status" value="1"/>
</dbReference>
<evidence type="ECO:0000256" key="1">
    <source>
        <dbReference type="ARBA" id="ARBA00022741"/>
    </source>
</evidence>
<keyword evidence="3" id="KW-0808">Transferase</keyword>
<dbReference type="GO" id="GO:0005886">
    <property type="term" value="C:plasma membrane"/>
    <property type="evidence" value="ECO:0007669"/>
    <property type="project" value="TreeGrafter"/>
</dbReference>
<dbReference type="PANTHER" id="PTHR32309">
    <property type="entry name" value="TYROSINE-PROTEIN KINASE"/>
    <property type="match status" value="1"/>
</dbReference>
<dbReference type="GO" id="GO:0004713">
    <property type="term" value="F:protein tyrosine kinase activity"/>
    <property type="evidence" value="ECO:0007669"/>
    <property type="project" value="TreeGrafter"/>
</dbReference>
<keyword evidence="4" id="KW-1185">Reference proteome</keyword>
<keyword evidence="1" id="KW-0547">Nucleotide-binding</keyword>
<sequence length="235" mass="25066">MTMLSSVERTAPGGEGVTDLTDAHFTLAPSLVMLTDPTGGQAESIRVLRAHVVAKHLREGRRSLAMTGPSAGAGCSFVAANLAVALSQTGASTLLIDGNMRAPGLEEYFAPSNPRPGLSDCLTNPDIAFFDAVHEAVLPNLALLFAGEPREDASELLSSAAFKSLIESCIRDYDIVLIDTPPANNYADVRRIAAVTRYAMAVACRNQSYVRDVRTLIDELTSDKAQVIGTYLNVR</sequence>
<organism evidence="3 4">
    <name type="scientific">Sphingomonas lycopersici</name>
    <dbReference type="NCBI Taxonomy" id="2951807"/>
    <lineage>
        <taxon>Bacteria</taxon>
        <taxon>Pseudomonadati</taxon>
        <taxon>Pseudomonadota</taxon>
        <taxon>Alphaproteobacteria</taxon>
        <taxon>Sphingomonadales</taxon>
        <taxon>Sphingomonadaceae</taxon>
        <taxon>Sphingomonas</taxon>
    </lineage>
</organism>
<name>A0AA42CVG2_9SPHN</name>
<proteinExistence type="predicted"/>
<evidence type="ECO:0000313" key="3">
    <source>
        <dbReference type="EMBL" id="MCW6536556.1"/>
    </source>
</evidence>
<dbReference type="EMBL" id="JANFAV010000014">
    <property type="protein sequence ID" value="MCW6536556.1"/>
    <property type="molecule type" value="Genomic_DNA"/>
</dbReference>
<dbReference type="Proteomes" id="UP001165565">
    <property type="component" value="Unassembled WGS sequence"/>
</dbReference>
<dbReference type="InterPro" id="IPR027417">
    <property type="entry name" value="P-loop_NTPase"/>
</dbReference>
<dbReference type="Gene3D" id="3.40.50.300">
    <property type="entry name" value="P-loop containing nucleotide triphosphate hydrolases"/>
    <property type="match status" value="1"/>
</dbReference>
<accession>A0AA42CVG2</accession>
<dbReference type="AlphaFoldDB" id="A0AA42CVG2"/>
<evidence type="ECO:0000313" key="4">
    <source>
        <dbReference type="Proteomes" id="UP001165565"/>
    </source>
</evidence>
<dbReference type="InterPro" id="IPR050445">
    <property type="entry name" value="Bact_polysacc_biosynth/exp"/>
</dbReference>
<protein>
    <submittedName>
        <fullName evidence="3">CpsD/CapB family tyrosine-protein kinase</fullName>
    </submittedName>
</protein>
<dbReference type="CDD" id="cd05387">
    <property type="entry name" value="BY-kinase"/>
    <property type="match status" value="1"/>
</dbReference>
<dbReference type="RefSeq" id="WP_265270129.1">
    <property type="nucleotide sequence ID" value="NZ_JANFAU010000017.1"/>
</dbReference>
<keyword evidence="2" id="KW-0067">ATP-binding</keyword>
<comment type="caution">
    <text evidence="3">The sequence shown here is derived from an EMBL/GenBank/DDBJ whole genome shotgun (WGS) entry which is preliminary data.</text>
</comment>
<gene>
    <name evidence="3" type="ORF">NEE01_17400</name>
</gene>
<evidence type="ECO:0000256" key="2">
    <source>
        <dbReference type="ARBA" id="ARBA00022840"/>
    </source>
</evidence>
<reference evidence="3" key="1">
    <citation type="submission" date="2022-06" db="EMBL/GenBank/DDBJ databases">
        <title>Sphingomonas sp. nov. isolated from rhizosphere soil of tomato.</title>
        <authorList>
            <person name="Dong H."/>
            <person name="Gao R."/>
        </authorList>
    </citation>
    <scope>NUCLEOTIDE SEQUENCE</scope>
    <source>
        <strain evidence="3">MMSM24</strain>
    </source>
</reference>
<dbReference type="InterPro" id="IPR005702">
    <property type="entry name" value="Wzc-like_C"/>
</dbReference>
<keyword evidence="3" id="KW-0418">Kinase</keyword>